<sequence length="89" mass="9797">MPLPPILQKLQEGDEKVVTGNAEATNSGNPVIPPVNNPTGHIYQEIEETPQNSAEVKNNPLYVPSQEQQLRSQGQPPSNRQYSLLQLPV</sequence>
<accession>A0A2G9QEK8</accession>
<evidence type="ECO:0000313" key="3">
    <source>
        <dbReference type="Proteomes" id="UP000228934"/>
    </source>
</evidence>
<name>A0A2G9QEK8_AQUCT</name>
<dbReference type="EMBL" id="KZ006618">
    <property type="protein sequence ID" value="PIO14044.1"/>
    <property type="molecule type" value="Genomic_DNA"/>
</dbReference>
<reference evidence="3" key="1">
    <citation type="journal article" date="2017" name="Nat. Commun.">
        <title>The North American bullfrog draft genome provides insight into hormonal regulation of long noncoding RNA.</title>
        <authorList>
            <person name="Hammond S.A."/>
            <person name="Warren R.L."/>
            <person name="Vandervalk B.P."/>
            <person name="Kucuk E."/>
            <person name="Khan H."/>
            <person name="Gibb E.A."/>
            <person name="Pandoh P."/>
            <person name="Kirk H."/>
            <person name="Zhao Y."/>
            <person name="Jones M."/>
            <person name="Mungall A.J."/>
            <person name="Coope R."/>
            <person name="Pleasance S."/>
            <person name="Moore R.A."/>
            <person name="Holt R.A."/>
            <person name="Round J.M."/>
            <person name="Ohora S."/>
            <person name="Walle B.V."/>
            <person name="Veldhoen N."/>
            <person name="Helbing C.C."/>
            <person name="Birol I."/>
        </authorList>
    </citation>
    <scope>NUCLEOTIDE SEQUENCE [LARGE SCALE GENOMIC DNA]</scope>
</reference>
<proteinExistence type="predicted"/>
<keyword evidence="3" id="KW-1185">Reference proteome</keyword>
<dbReference type="OrthoDB" id="10579804at2759"/>
<feature type="region of interest" description="Disordered" evidence="1">
    <location>
        <begin position="21"/>
        <end position="40"/>
    </location>
</feature>
<gene>
    <name evidence="2" type="ORF">AB205_0107770</name>
</gene>
<evidence type="ECO:0000256" key="1">
    <source>
        <dbReference type="SAM" id="MobiDB-lite"/>
    </source>
</evidence>
<protein>
    <submittedName>
        <fullName evidence="2">Uncharacterized protein</fullName>
    </submittedName>
</protein>
<dbReference type="Proteomes" id="UP000228934">
    <property type="component" value="Unassembled WGS sequence"/>
</dbReference>
<evidence type="ECO:0000313" key="2">
    <source>
        <dbReference type="EMBL" id="PIO14044.1"/>
    </source>
</evidence>
<organism evidence="2 3">
    <name type="scientific">Aquarana catesbeiana</name>
    <name type="common">American bullfrog</name>
    <name type="synonym">Rana catesbeiana</name>
    <dbReference type="NCBI Taxonomy" id="8400"/>
    <lineage>
        <taxon>Eukaryota</taxon>
        <taxon>Metazoa</taxon>
        <taxon>Chordata</taxon>
        <taxon>Craniata</taxon>
        <taxon>Vertebrata</taxon>
        <taxon>Euteleostomi</taxon>
        <taxon>Amphibia</taxon>
        <taxon>Batrachia</taxon>
        <taxon>Anura</taxon>
        <taxon>Neobatrachia</taxon>
        <taxon>Ranoidea</taxon>
        <taxon>Ranidae</taxon>
        <taxon>Aquarana</taxon>
    </lineage>
</organism>
<feature type="region of interest" description="Disordered" evidence="1">
    <location>
        <begin position="66"/>
        <end position="89"/>
    </location>
</feature>
<dbReference type="AlphaFoldDB" id="A0A2G9QEK8"/>